<dbReference type="SUPFAM" id="SSF64076">
    <property type="entry name" value="MTH938-like"/>
    <property type="match status" value="1"/>
</dbReference>
<gene>
    <name evidence="1" type="ORF">BDD14_0298</name>
</gene>
<dbReference type="RefSeq" id="WP_130417262.1">
    <property type="nucleotide sequence ID" value="NZ_SHKW01000001.1"/>
</dbReference>
<dbReference type="AlphaFoldDB" id="A0A4V2G3Y1"/>
<reference evidence="1 2" key="1">
    <citation type="submission" date="2019-02" db="EMBL/GenBank/DDBJ databases">
        <title>Genomic Encyclopedia of Archaeal and Bacterial Type Strains, Phase II (KMG-II): from individual species to whole genera.</title>
        <authorList>
            <person name="Goeker M."/>
        </authorList>
    </citation>
    <scope>NUCLEOTIDE SEQUENCE [LARGE SCALE GENOMIC DNA]</scope>
    <source>
        <strain evidence="1 2">DSM 18101</strain>
    </source>
</reference>
<comment type="caution">
    <text evidence="1">The sequence shown here is derived from an EMBL/GenBank/DDBJ whole genome shotgun (WGS) entry which is preliminary data.</text>
</comment>
<keyword evidence="2" id="KW-1185">Reference proteome</keyword>
<protein>
    <submittedName>
        <fullName evidence="1">Uncharacterized protein</fullName>
    </submittedName>
</protein>
<sequence length="115" mass="13215">MHFDKFSFGTLRIDGSTYGQDVVIDRGEIRKRKKTPSKKFRDEFGHTPLSIEEKIPWKCHRLVIGTGAYGSLPVMKEVKREAERRHIELVIVPTREAIRLIEKESAANAILHVTC</sequence>
<dbReference type="InterPro" id="IPR007523">
    <property type="entry name" value="NDUFAF3/AAMDC"/>
</dbReference>
<dbReference type="OrthoDB" id="118735at2"/>
<evidence type="ECO:0000313" key="2">
    <source>
        <dbReference type="Proteomes" id="UP000292958"/>
    </source>
</evidence>
<dbReference type="EMBL" id="SHKW01000001">
    <property type="protein sequence ID" value="RZU38976.1"/>
    <property type="molecule type" value="Genomic_DNA"/>
</dbReference>
<evidence type="ECO:0000313" key="1">
    <source>
        <dbReference type="EMBL" id="RZU38976.1"/>
    </source>
</evidence>
<dbReference type="Gene3D" id="3.40.1230.10">
    <property type="entry name" value="MTH938-like"/>
    <property type="match status" value="1"/>
</dbReference>
<dbReference type="Pfam" id="PF04430">
    <property type="entry name" value="DUF498"/>
    <property type="match status" value="1"/>
</dbReference>
<organism evidence="1 2">
    <name type="scientific">Edaphobacter modestus</name>
    <dbReference type="NCBI Taxonomy" id="388466"/>
    <lineage>
        <taxon>Bacteria</taxon>
        <taxon>Pseudomonadati</taxon>
        <taxon>Acidobacteriota</taxon>
        <taxon>Terriglobia</taxon>
        <taxon>Terriglobales</taxon>
        <taxon>Acidobacteriaceae</taxon>
        <taxon>Edaphobacter</taxon>
    </lineage>
</organism>
<proteinExistence type="predicted"/>
<dbReference type="Proteomes" id="UP000292958">
    <property type="component" value="Unassembled WGS sequence"/>
</dbReference>
<dbReference type="InterPro" id="IPR036748">
    <property type="entry name" value="MTH938-like_sf"/>
</dbReference>
<accession>A0A4V2G3Y1</accession>
<name>A0A4V2G3Y1_9BACT</name>